<sequence length="123" mass="13966">MLLYPHIEHLPSIPFTFLKATLCFLHFVSRTLDHKIYSCCLDHASSNFLLGYHPAGKIALIKITAGLLIKSKYLLCYLFFLIIEKITSSSDLRKAVRLIRCEVTDCGFCPQEVPVIPSQLHSK</sequence>
<proteinExistence type="predicted"/>
<evidence type="ECO:0000313" key="2">
    <source>
        <dbReference type="Proteomes" id="UP000297703"/>
    </source>
</evidence>
<gene>
    <name evidence="1" type="ORF">DR999_PMT11652</name>
</gene>
<reference evidence="1 2" key="1">
    <citation type="submission" date="2019-04" db="EMBL/GenBank/DDBJ databases">
        <title>Draft genome of the big-headed turtle Platysternon megacephalum.</title>
        <authorList>
            <person name="Gong S."/>
        </authorList>
    </citation>
    <scope>NUCLEOTIDE SEQUENCE [LARGE SCALE GENOMIC DNA]</scope>
    <source>
        <strain evidence="1">DO16091913</strain>
        <tissue evidence="1">Muscle</tissue>
    </source>
</reference>
<dbReference type="Proteomes" id="UP000297703">
    <property type="component" value="Unassembled WGS sequence"/>
</dbReference>
<protein>
    <submittedName>
        <fullName evidence="1">T-box transcription factor TBX3</fullName>
    </submittedName>
</protein>
<reference evidence="1 2" key="2">
    <citation type="submission" date="2019-04" db="EMBL/GenBank/DDBJ databases">
        <title>The genome sequence of big-headed turtle.</title>
        <authorList>
            <person name="Gong S."/>
        </authorList>
    </citation>
    <scope>NUCLEOTIDE SEQUENCE [LARGE SCALE GENOMIC DNA]</scope>
    <source>
        <strain evidence="1">DO16091913</strain>
        <tissue evidence="1">Muscle</tissue>
    </source>
</reference>
<accession>A0A4D9EDT4</accession>
<organism evidence="1 2">
    <name type="scientific">Platysternon megacephalum</name>
    <name type="common">big-headed turtle</name>
    <dbReference type="NCBI Taxonomy" id="55544"/>
    <lineage>
        <taxon>Eukaryota</taxon>
        <taxon>Metazoa</taxon>
        <taxon>Chordata</taxon>
        <taxon>Craniata</taxon>
        <taxon>Vertebrata</taxon>
        <taxon>Euteleostomi</taxon>
        <taxon>Archelosauria</taxon>
        <taxon>Testudinata</taxon>
        <taxon>Testudines</taxon>
        <taxon>Cryptodira</taxon>
        <taxon>Durocryptodira</taxon>
        <taxon>Testudinoidea</taxon>
        <taxon>Platysternidae</taxon>
        <taxon>Platysternon</taxon>
    </lineage>
</organism>
<name>A0A4D9EDT4_9SAUR</name>
<dbReference type="EMBL" id="QXTE01000109">
    <property type="protein sequence ID" value="TFK05703.1"/>
    <property type="molecule type" value="Genomic_DNA"/>
</dbReference>
<comment type="caution">
    <text evidence="1">The sequence shown here is derived from an EMBL/GenBank/DDBJ whole genome shotgun (WGS) entry which is preliminary data.</text>
</comment>
<evidence type="ECO:0000313" key="1">
    <source>
        <dbReference type="EMBL" id="TFK05703.1"/>
    </source>
</evidence>
<keyword evidence="2" id="KW-1185">Reference proteome</keyword>
<dbReference type="AlphaFoldDB" id="A0A4D9EDT4"/>